<reference evidence="2" key="3">
    <citation type="submission" date="2025-09" db="UniProtKB">
        <authorList>
            <consortium name="Ensembl"/>
        </authorList>
    </citation>
    <scope>IDENTIFICATION</scope>
</reference>
<dbReference type="eggNOG" id="ENOG502QSU3">
    <property type="taxonomic scope" value="Eukaryota"/>
</dbReference>
<dbReference type="PANTHER" id="PTHR45749">
    <property type="match status" value="1"/>
</dbReference>
<dbReference type="Ensembl" id="ENSLACT00000007615.1">
    <property type="protein sequence ID" value="ENSLACP00000007551.1"/>
    <property type="gene ID" value="ENSLACG00000006692.1"/>
</dbReference>
<reference evidence="2" key="2">
    <citation type="submission" date="2025-08" db="UniProtKB">
        <authorList>
            <consortium name="Ensembl"/>
        </authorList>
    </citation>
    <scope>IDENTIFICATION</scope>
</reference>
<organism evidence="2 3">
    <name type="scientific">Latimeria chalumnae</name>
    <name type="common">Coelacanth</name>
    <dbReference type="NCBI Taxonomy" id="7897"/>
    <lineage>
        <taxon>Eukaryota</taxon>
        <taxon>Metazoa</taxon>
        <taxon>Chordata</taxon>
        <taxon>Craniata</taxon>
        <taxon>Vertebrata</taxon>
        <taxon>Euteleostomi</taxon>
        <taxon>Coelacanthiformes</taxon>
        <taxon>Coelacanthidae</taxon>
        <taxon>Latimeria</taxon>
    </lineage>
</organism>
<dbReference type="EMBL" id="AFYH01225160">
    <property type="status" value="NOT_ANNOTATED_CDS"/>
    <property type="molecule type" value="Genomic_DNA"/>
</dbReference>
<feature type="domain" description="DUF4371" evidence="1">
    <location>
        <begin position="34"/>
        <end position="252"/>
    </location>
</feature>
<dbReference type="HOGENOM" id="CLU_006175_1_3_1"/>
<proteinExistence type="predicted"/>
<accession>H3AD30</accession>
<dbReference type="InParanoid" id="H3AD30"/>
<dbReference type="OMA" id="CEGHREY"/>
<dbReference type="PANTHER" id="PTHR45749:SF28">
    <property type="entry name" value="ZINC FINGER MYM-TYPE PROTEIN 1-LIKE-RELATED"/>
    <property type="match status" value="1"/>
</dbReference>
<evidence type="ECO:0000313" key="2">
    <source>
        <dbReference type="Ensembl" id="ENSLACP00000007551.1"/>
    </source>
</evidence>
<evidence type="ECO:0000313" key="3">
    <source>
        <dbReference type="Proteomes" id="UP000008672"/>
    </source>
</evidence>
<dbReference type="Proteomes" id="UP000008672">
    <property type="component" value="Unassembled WGS sequence"/>
</dbReference>
<reference evidence="3" key="1">
    <citation type="submission" date="2011-08" db="EMBL/GenBank/DDBJ databases">
        <title>The draft genome of Latimeria chalumnae.</title>
        <authorList>
            <person name="Di Palma F."/>
            <person name="Alfoldi J."/>
            <person name="Johnson J."/>
            <person name="Berlin A."/>
            <person name="Gnerre S."/>
            <person name="Jaffe D."/>
            <person name="MacCallum I."/>
            <person name="Young S."/>
            <person name="Walker B.J."/>
            <person name="Lander E."/>
            <person name="Lindblad-Toh K."/>
        </authorList>
    </citation>
    <scope>NUCLEOTIDE SEQUENCE [LARGE SCALE GENOMIC DNA]</scope>
    <source>
        <strain evidence="3">Wild caught</strain>
    </source>
</reference>
<name>H3AD30_LATCH</name>
<dbReference type="InterPro" id="IPR025398">
    <property type="entry name" value="DUF4371"/>
</dbReference>
<evidence type="ECO:0000259" key="1">
    <source>
        <dbReference type="Pfam" id="PF14291"/>
    </source>
</evidence>
<keyword evidence="3" id="KW-1185">Reference proteome</keyword>
<dbReference type="Pfam" id="PF14291">
    <property type="entry name" value="DUF4371"/>
    <property type="match status" value="1"/>
</dbReference>
<dbReference type="AlphaFoldDB" id="H3AD30"/>
<dbReference type="GeneTree" id="ENSGT00940000162068"/>
<sequence length="292" mass="32924">WLHYSMELEAVIWYVYTKEQCTLGENIIKGHKDDAFLSLGFSNWKKAKERFSIHQKSLKHRAAIMNQSQRSLVPVSAQLSIKKEKDQQIKIFNSVKYLDCQGLAIHGHDGSSGNLEQLLSLRVHDVPKLKWWLHQKTTWTSPLIQNDLLSLLSNSLLCELASEIRLRVYFAVIVDSTRDSSGKEQQSICLRSVDNDVIVHEDFVGFYEMTMSIGAAIAQMIPDVPIQMQLPIANLHCQTYNGAANMAGSYHGAQALITEKQPLVIFVHCGAHCSNLVLKSVCESSWTIQEAL</sequence>
<protein>
    <recommendedName>
        <fullName evidence="1">DUF4371 domain-containing protein</fullName>
    </recommendedName>
</protein>
<dbReference type="STRING" id="7897.ENSLACP00000007551"/>